<dbReference type="EMBL" id="JAPFCC010000001">
    <property type="protein sequence ID" value="MCW7554516.1"/>
    <property type="molecule type" value="Genomic_DNA"/>
</dbReference>
<comment type="caution">
    <text evidence="1">The sequence shown here is derived from an EMBL/GenBank/DDBJ whole genome shotgun (WGS) entry which is preliminary data.</text>
</comment>
<sequence>MTQGLRSLQAHDLAAELEQTLFPHLVEIVKSRADGHCMRVSDLDDVLMIRLGTRLQAEVPNAQIALLVNKSSSAVPESLGVTSTKLVEMRNPHADGSQRPPLLVFVPSDLRAAAEDSFGIATFEEIPVGNIYKTLKRQLLQKLPGNFKGPVGELIKRLTEGDNPWIFADDFAVVRFLLTAKINGFDGEAIGASLYELGLIPDFKLLTEPEKAPNKINRNRECVETITWSDKSERGRALELGLTEKAFRAQVAEFLVETGVENPKHWTHKIILDRSCWQFAFNHWVFEDSKDIDSVHIFDVSTNLPVVAEDEKDPKLSQLARIFHK</sequence>
<name>A0ABT3MYR4_9GAMM</name>
<organism evidence="1 2">
    <name type="scientific">Endozoicomonas gorgoniicola</name>
    <dbReference type="NCBI Taxonomy" id="1234144"/>
    <lineage>
        <taxon>Bacteria</taxon>
        <taxon>Pseudomonadati</taxon>
        <taxon>Pseudomonadota</taxon>
        <taxon>Gammaproteobacteria</taxon>
        <taxon>Oceanospirillales</taxon>
        <taxon>Endozoicomonadaceae</taxon>
        <taxon>Endozoicomonas</taxon>
    </lineage>
</organism>
<gene>
    <name evidence="1" type="ORF">NX722_18185</name>
</gene>
<protein>
    <submittedName>
        <fullName evidence="1">Uncharacterized protein</fullName>
    </submittedName>
</protein>
<evidence type="ECO:0000313" key="1">
    <source>
        <dbReference type="EMBL" id="MCW7554516.1"/>
    </source>
</evidence>
<reference evidence="1 2" key="1">
    <citation type="submission" date="2022-10" db="EMBL/GenBank/DDBJ databases">
        <title>High-quality genome sequences of two octocoral-associated bacteria, Endozoicomonas euniceicola EF212 and Endozoicomonas gorgoniicola PS125.</title>
        <authorList>
            <person name="Chiou Y.-J."/>
            <person name="Chen Y.-H."/>
        </authorList>
    </citation>
    <scope>NUCLEOTIDE SEQUENCE [LARGE SCALE GENOMIC DNA]</scope>
    <source>
        <strain evidence="1 2">PS125</strain>
    </source>
</reference>
<dbReference type="RefSeq" id="WP_262564272.1">
    <property type="nucleotide sequence ID" value="NZ_JAPFCC010000001.1"/>
</dbReference>
<dbReference type="NCBIfam" id="NF047742">
    <property type="entry name" value="antiphage_MADS8"/>
    <property type="match status" value="1"/>
</dbReference>
<dbReference type="Proteomes" id="UP001209854">
    <property type="component" value="Unassembled WGS sequence"/>
</dbReference>
<accession>A0ABT3MYR4</accession>
<evidence type="ECO:0000313" key="2">
    <source>
        <dbReference type="Proteomes" id="UP001209854"/>
    </source>
</evidence>
<keyword evidence="2" id="KW-1185">Reference proteome</keyword>
<proteinExistence type="predicted"/>